<comment type="caution">
    <text evidence="4">The sequence shown here is derived from an EMBL/GenBank/DDBJ whole genome shotgun (WGS) entry which is preliminary data.</text>
</comment>
<keyword evidence="5" id="KW-1185">Reference proteome</keyword>
<gene>
    <name evidence="4" type="ORF">ElyMa_003624000</name>
</gene>
<evidence type="ECO:0000256" key="2">
    <source>
        <dbReference type="ARBA" id="ARBA00022801"/>
    </source>
</evidence>
<name>A0AAV4ESE8_9GAST</name>
<dbReference type="PANTHER" id="PTHR42693:SF53">
    <property type="entry name" value="ENDO-4-O-SULFATASE"/>
    <property type="match status" value="1"/>
</dbReference>
<dbReference type="AlphaFoldDB" id="A0AAV4ESE8"/>
<protein>
    <submittedName>
        <fullName evidence="4">N-sulfoglucosamine sulfohydrolase</fullName>
    </submittedName>
</protein>
<dbReference type="EMBL" id="BMAT01007428">
    <property type="protein sequence ID" value="GFR64117.1"/>
    <property type="molecule type" value="Genomic_DNA"/>
</dbReference>
<evidence type="ECO:0000313" key="5">
    <source>
        <dbReference type="Proteomes" id="UP000762676"/>
    </source>
</evidence>
<evidence type="ECO:0000256" key="1">
    <source>
        <dbReference type="ARBA" id="ARBA00008779"/>
    </source>
</evidence>
<dbReference type="InterPro" id="IPR050738">
    <property type="entry name" value="Sulfatase"/>
</dbReference>
<dbReference type="PANTHER" id="PTHR42693">
    <property type="entry name" value="ARYLSULFATASE FAMILY MEMBER"/>
    <property type="match status" value="1"/>
</dbReference>
<proteinExistence type="inferred from homology"/>
<dbReference type="SUPFAM" id="SSF53649">
    <property type="entry name" value="Alkaline phosphatase-like"/>
    <property type="match status" value="1"/>
</dbReference>
<comment type="similarity">
    <text evidence="1">Belongs to the sulfatase family.</text>
</comment>
<dbReference type="InterPro" id="IPR017850">
    <property type="entry name" value="Alkaline_phosphatase_core_sf"/>
</dbReference>
<feature type="domain" description="N-sulphoglucosamine sulphohydrolase C-terminal" evidence="3">
    <location>
        <begin position="119"/>
        <end position="171"/>
    </location>
</feature>
<evidence type="ECO:0000313" key="4">
    <source>
        <dbReference type="EMBL" id="GFR64117.1"/>
    </source>
</evidence>
<organism evidence="4 5">
    <name type="scientific">Elysia marginata</name>
    <dbReference type="NCBI Taxonomy" id="1093978"/>
    <lineage>
        <taxon>Eukaryota</taxon>
        <taxon>Metazoa</taxon>
        <taxon>Spiralia</taxon>
        <taxon>Lophotrochozoa</taxon>
        <taxon>Mollusca</taxon>
        <taxon>Gastropoda</taxon>
        <taxon>Heterobranchia</taxon>
        <taxon>Euthyneura</taxon>
        <taxon>Panpulmonata</taxon>
        <taxon>Sacoglossa</taxon>
        <taxon>Placobranchoidea</taxon>
        <taxon>Plakobranchidae</taxon>
        <taxon>Elysia</taxon>
    </lineage>
</organism>
<dbReference type="GO" id="GO:0004065">
    <property type="term" value="F:arylsulfatase activity"/>
    <property type="evidence" value="ECO:0007669"/>
    <property type="project" value="TreeGrafter"/>
</dbReference>
<sequence>MVFTFQHTNGLASITDFVPTVLDWFNVKYPEYNMDGEQVTLTGRSLLPLAANPWDTKNYPYVFSSHDMHEVTMVYPMRVIRNDRFRLIHNINNRAPFPLATDLYENWTFLDILNRTRTGQPTHWFKTLAQYYYRDEWELYDLIADPKELKNLATDPSHKQVLAELQSTLRDWLFQTKDPWRCMPHDMLLGGQCYPMDNHFSDKEKQDHSL</sequence>
<dbReference type="InterPro" id="IPR032506">
    <property type="entry name" value="SGSH_C"/>
</dbReference>
<reference evidence="4 5" key="1">
    <citation type="journal article" date="2021" name="Elife">
        <title>Chloroplast acquisition without the gene transfer in kleptoplastic sea slugs, Plakobranchus ocellatus.</title>
        <authorList>
            <person name="Maeda T."/>
            <person name="Takahashi S."/>
            <person name="Yoshida T."/>
            <person name="Shimamura S."/>
            <person name="Takaki Y."/>
            <person name="Nagai Y."/>
            <person name="Toyoda A."/>
            <person name="Suzuki Y."/>
            <person name="Arimoto A."/>
            <person name="Ishii H."/>
            <person name="Satoh N."/>
            <person name="Nishiyama T."/>
            <person name="Hasebe M."/>
            <person name="Maruyama T."/>
            <person name="Minagawa J."/>
            <person name="Obokata J."/>
            <person name="Shigenobu S."/>
        </authorList>
    </citation>
    <scope>NUCLEOTIDE SEQUENCE [LARGE SCALE GENOMIC DNA]</scope>
</reference>
<dbReference type="Pfam" id="PF16347">
    <property type="entry name" value="SGSH_C"/>
    <property type="match status" value="1"/>
</dbReference>
<keyword evidence="2" id="KW-0378">Hydrolase</keyword>
<evidence type="ECO:0000259" key="3">
    <source>
        <dbReference type="Pfam" id="PF16347"/>
    </source>
</evidence>
<accession>A0AAV4ESE8</accession>
<dbReference type="Proteomes" id="UP000762676">
    <property type="component" value="Unassembled WGS sequence"/>
</dbReference>
<dbReference type="Gene3D" id="3.40.720.10">
    <property type="entry name" value="Alkaline Phosphatase, subunit A"/>
    <property type="match status" value="1"/>
</dbReference>